<protein>
    <submittedName>
        <fullName evidence="2">Site-specific integrase</fullName>
    </submittedName>
</protein>
<sequence length="554" mass="62897">MMKTSHSMTYSTDGSKQDQNLSKLSSTLFTQDQLQFIENIEFPERLFLVNATEFDDQFVYLHSEWRYRISGENKAILFATGKQFRNLPPVAIKLIKYLTIKYIEENSASVADKFAQFVATTFLEIETVTRSSLIDKLHVLVAKVDRNHSDNSQFYYTLYALRKLERNGFFESTDNSDDLEDLLLEVPRPRNENWGRYQNLDLVIPDEVSLMIENGVQLWASKLSPKLETKEAKVEHLDKLKKVLKIDVLRDCIILGIVYYTGARPVQIGKFAGSDYVIDTVNEHGMRYSVLVPYAKKSKLTIDRVRVAIPEELGKLIMLYKFLDNIGDNDPMFPTQVSSKKMVDESLKNMLLRFSPKSIQEAVKNGEYELPVYTASLFRHNVGHSMAMSGASAAEIAYILGQSSYVVADRYIAATPEMADIREAALGRNPVFKNMILLMLTGNLVHSSAWKGRRVAASIGGKLHYHIGGCNYEEDICPFAQGRGCYGCLYFTPFTDGKHKEVHDSLNDEIQDIRDVADDAGVTNHPLLKELVRRKQHVIQIMARIEMAKVKAGI</sequence>
<dbReference type="GO" id="GO:0003677">
    <property type="term" value="F:DNA binding"/>
    <property type="evidence" value="ECO:0007669"/>
    <property type="project" value="InterPro"/>
</dbReference>
<dbReference type="Proteomes" id="UP000572072">
    <property type="component" value="Unassembled WGS sequence"/>
</dbReference>
<evidence type="ECO:0000256" key="1">
    <source>
        <dbReference type="ARBA" id="ARBA00023172"/>
    </source>
</evidence>
<evidence type="ECO:0000313" key="2">
    <source>
        <dbReference type="EMBL" id="NOH47541.1"/>
    </source>
</evidence>
<accession>A0A7Y3Z6S1</accession>
<reference evidence="2 3" key="1">
    <citation type="submission" date="2019-08" db="EMBL/GenBank/DDBJ databases">
        <title>Draft genome sequencing and comparative genomics of hatchery-associated Vibrios.</title>
        <authorList>
            <person name="Kehlet-Delgado H."/>
            <person name="Mueller R.S."/>
        </authorList>
    </citation>
    <scope>NUCLEOTIDE SEQUENCE [LARGE SCALE GENOMIC DNA]</scope>
    <source>
        <strain evidence="2 3">00-78-3</strain>
    </source>
</reference>
<organism evidence="2 3">
    <name type="scientific">Vibrio rotiferianus</name>
    <dbReference type="NCBI Taxonomy" id="190895"/>
    <lineage>
        <taxon>Bacteria</taxon>
        <taxon>Pseudomonadati</taxon>
        <taxon>Pseudomonadota</taxon>
        <taxon>Gammaproteobacteria</taxon>
        <taxon>Vibrionales</taxon>
        <taxon>Vibrionaceae</taxon>
        <taxon>Vibrio</taxon>
    </lineage>
</organism>
<comment type="caution">
    <text evidence="2">The sequence shown here is derived from an EMBL/GenBank/DDBJ whole genome shotgun (WGS) entry which is preliminary data.</text>
</comment>
<evidence type="ECO:0000313" key="3">
    <source>
        <dbReference type="Proteomes" id="UP000572072"/>
    </source>
</evidence>
<dbReference type="RefSeq" id="WP_171357307.1">
    <property type="nucleotide sequence ID" value="NZ_VTYN01000004.1"/>
</dbReference>
<dbReference type="GO" id="GO:0015074">
    <property type="term" value="P:DNA integration"/>
    <property type="evidence" value="ECO:0007669"/>
    <property type="project" value="InterPro"/>
</dbReference>
<dbReference type="GO" id="GO:0006310">
    <property type="term" value="P:DNA recombination"/>
    <property type="evidence" value="ECO:0007669"/>
    <property type="project" value="UniProtKB-KW"/>
</dbReference>
<proteinExistence type="predicted"/>
<gene>
    <name evidence="2" type="ORF">F0262_05680</name>
</gene>
<dbReference type="EMBL" id="VTYN01000004">
    <property type="protein sequence ID" value="NOH47541.1"/>
    <property type="molecule type" value="Genomic_DNA"/>
</dbReference>
<dbReference type="AlphaFoldDB" id="A0A7Y3Z6S1"/>
<dbReference type="InterPro" id="IPR011010">
    <property type="entry name" value="DNA_brk_join_enz"/>
</dbReference>
<dbReference type="Gene3D" id="1.10.443.10">
    <property type="entry name" value="Intergrase catalytic core"/>
    <property type="match status" value="1"/>
</dbReference>
<name>A0A7Y3Z6S1_9VIBR</name>
<keyword evidence="1" id="KW-0233">DNA recombination</keyword>
<dbReference type="SUPFAM" id="SSF56349">
    <property type="entry name" value="DNA breaking-rejoining enzymes"/>
    <property type="match status" value="1"/>
</dbReference>
<dbReference type="InterPro" id="IPR013762">
    <property type="entry name" value="Integrase-like_cat_sf"/>
</dbReference>